<comment type="catalytic activity">
    <reaction evidence="4">
        <text>a 2-deoxystreptamine antibiotic + acetyl-CoA = an N(3)-acetyl-2-deoxystreptamine antibiotic + CoA + H(+)</text>
        <dbReference type="Rhea" id="RHEA:12665"/>
        <dbReference type="ChEBI" id="CHEBI:15378"/>
        <dbReference type="ChEBI" id="CHEBI:57287"/>
        <dbReference type="ChEBI" id="CHEBI:57288"/>
        <dbReference type="ChEBI" id="CHEBI:57921"/>
        <dbReference type="ChEBI" id="CHEBI:77452"/>
        <dbReference type="EC" id="2.3.1.81"/>
    </reaction>
</comment>
<evidence type="ECO:0000256" key="2">
    <source>
        <dbReference type="ARBA" id="ARBA00022679"/>
    </source>
</evidence>
<dbReference type="GO" id="GO:0046677">
    <property type="term" value="P:response to antibiotic"/>
    <property type="evidence" value="ECO:0007669"/>
    <property type="project" value="UniProtKB-KW"/>
</dbReference>
<dbReference type="OrthoDB" id="7330654at2"/>
<evidence type="ECO:0000256" key="3">
    <source>
        <dbReference type="ARBA" id="ARBA00023315"/>
    </source>
</evidence>
<comment type="similarity">
    <text evidence="1 4">Belongs to the antibiotic N-acetyltransferase family.</text>
</comment>
<protein>
    <recommendedName>
        <fullName evidence="4">Aminoglycoside N(3)-acetyltransferase</fullName>
        <ecNumber evidence="4">2.3.1.-</ecNumber>
    </recommendedName>
</protein>
<dbReference type="EMBL" id="SDWW01000006">
    <property type="protein sequence ID" value="RYV52400.1"/>
    <property type="molecule type" value="Genomic_DNA"/>
</dbReference>
<reference evidence="5 6" key="1">
    <citation type="submission" date="2019-01" db="EMBL/GenBank/DDBJ databases">
        <title>Novel species of Cellulomonas.</title>
        <authorList>
            <person name="Liu Q."/>
            <person name="Xin Y.-H."/>
        </authorList>
    </citation>
    <scope>NUCLEOTIDE SEQUENCE [LARGE SCALE GENOMIC DNA]</scope>
    <source>
        <strain evidence="5 6">HLT2-17</strain>
    </source>
</reference>
<dbReference type="Pfam" id="PF02522">
    <property type="entry name" value="Antibiotic_NAT"/>
    <property type="match status" value="1"/>
</dbReference>
<keyword evidence="3 4" id="KW-0012">Acyltransferase</keyword>
<dbReference type="Proteomes" id="UP000293764">
    <property type="component" value="Unassembled WGS sequence"/>
</dbReference>
<evidence type="ECO:0000313" key="6">
    <source>
        <dbReference type="Proteomes" id="UP000293764"/>
    </source>
</evidence>
<evidence type="ECO:0000313" key="5">
    <source>
        <dbReference type="EMBL" id="RYV52400.1"/>
    </source>
</evidence>
<dbReference type="PANTHER" id="PTHR11104:SF0">
    <property type="entry name" value="SPBETA PROPHAGE-DERIVED AMINOGLYCOSIDE N(3')-ACETYLTRANSFERASE-LIKE PROTEIN YOKD"/>
    <property type="match status" value="1"/>
</dbReference>
<comment type="caution">
    <text evidence="5">The sequence shown here is derived from an EMBL/GenBank/DDBJ whole genome shotgun (WGS) entry which is preliminary data.</text>
</comment>
<gene>
    <name evidence="5" type="ORF">EUA98_03650</name>
</gene>
<keyword evidence="4" id="KW-0046">Antibiotic resistance</keyword>
<dbReference type="InterPro" id="IPR003679">
    <property type="entry name" value="Amioglycoside_AcTrfase"/>
</dbReference>
<proteinExistence type="inferred from homology"/>
<name>A0A4Q5N2N5_9MICO</name>
<dbReference type="GO" id="GO:0046353">
    <property type="term" value="F:aminoglycoside 3-N-acetyltransferase activity"/>
    <property type="evidence" value="ECO:0007669"/>
    <property type="project" value="UniProtKB-EC"/>
</dbReference>
<dbReference type="PANTHER" id="PTHR11104">
    <property type="entry name" value="AMINOGLYCOSIDE N3-ACETYLTRANSFERASE"/>
    <property type="match status" value="1"/>
</dbReference>
<evidence type="ECO:0000256" key="4">
    <source>
        <dbReference type="RuleBase" id="RU365031"/>
    </source>
</evidence>
<sequence>MVLLVHASLSSIGWVPGGEQALHEALVAAVGERGTLVMPTQSWQLCDPAYLNEAHVPAAWWPEIRDTLPAFDPARTPTRTMGALAELFRTHPGTLRSAHPHRSFAAAGPHTREVVATHDLDSPVGERSPLRALVDLGGWVLLLGVGHKKSTTLHLAEHRCDYPGKHTVRNTAPILVDGTRTRVGWEELWVADDDFDQVGAEFAASSGLVRSAQVGHADALLMPQRDLVEFAASWFPRHRDAAAFSQDSTAWNAR</sequence>
<organism evidence="5 6">
    <name type="scientific">Pengzhenrongella frigida</name>
    <dbReference type="NCBI Taxonomy" id="1259133"/>
    <lineage>
        <taxon>Bacteria</taxon>
        <taxon>Bacillati</taxon>
        <taxon>Actinomycetota</taxon>
        <taxon>Actinomycetes</taxon>
        <taxon>Micrococcales</taxon>
        <taxon>Pengzhenrongella</taxon>
    </lineage>
</organism>
<accession>A0A4Q5N2N5</accession>
<dbReference type="AlphaFoldDB" id="A0A4Q5N2N5"/>
<keyword evidence="6" id="KW-1185">Reference proteome</keyword>
<keyword evidence="2 4" id="KW-0808">Transferase</keyword>
<dbReference type="InterPro" id="IPR028345">
    <property type="entry name" value="Antibiotic_NAT-like"/>
</dbReference>
<dbReference type="EC" id="2.3.1.-" evidence="4"/>
<evidence type="ECO:0000256" key="1">
    <source>
        <dbReference type="ARBA" id="ARBA00006383"/>
    </source>
</evidence>
<dbReference type="SUPFAM" id="SSF110710">
    <property type="entry name" value="TTHA0583/YokD-like"/>
    <property type="match status" value="1"/>
</dbReference>